<gene>
    <name evidence="1" type="ORF">C7A10_19340</name>
</gene>
<sequence>MSIGFRVTNDWGNLAVDENNPIFIAVDEGAGHIDNGGWTDVRLYKDKDGIPPVAIFFEYTFYGVSTSPTPPLVFARPRNVASQVNTVIGYIAAKGAPGAWTGVVVAFTITNLPGNPQNHADLYPLLRAYMCEFLVVFSGGYISGETHGVRVWAPGSTTVVFDSGNNAVSYKRSSGVWNYDHRDQVLSDQYLEAWIGSDTFGTRNEWMLVSSIGTGYFMRYNGEVAGSRLIIPGLIGDPVLRQILTGRSGTLIHMPFLFIETRRPIDEGIVLPPGPGPA</sequence>
<dbReference type="Proteomes" id="UP000239731">
    <property type="component" value="Unassembled WGS sequence"/>
</dbReference>
<dbReference type="RefSeq" id="WP_106118247.1">
    <property type="nucleotide sequence ID" value="NZ_PVUH01000013.1"/>
</dbReference>
<name>A0A2T0I3J4_PSEFL</name>
<proteinExistence type="predicted"/>
<evidence type="ECO:0000313" key="1">
    <source>
        <dbReference type="EMBL" id="PRW89899.1"/>
    </source>
</evidence>
<comment type="caution">
    <text evidence="1">The sequence shown here is derived from an EMBL/GenBank/DDBJ whole genome shotgun (WGS) entry which is preliminary data.</text>
</comment>
<protein>
    <submittedName>
        <fullName evidence="1">Uncharacterized protein</fullName>
    </submittedName>
</protein>
<dbReference type="EMBL" id="PVUH01000013">
    <property type="protein sequence ID" value="PRW89899.1"/>
    <property type="molecule type" value="Genomic_DNA"/>
</dbReference>
<reference evidence="1 2" key="1">
    <citation type="submission" date="2018-03" db="EMBL/GenBank/DDBJ databases">
        <title>Blue discolouration in mozzarella cheese caused by Pseudomonas fluorescens.</title>
        <authorList>
            <person name="Chiesa F."/>
            <person name="Dalmasso A."/>
            <person name="Lomonaco S."/>
        </authorList>
    </citation>
    <scope>NUCLEOTIDE SEQUENCE [LARGE SCALE GENOMIC DNA]</scope>
    <source>
        <strain evidence="1 2">11293</strain>
    </source>
</reference>
<organism evidence="1 2">
    <name type="scientific">Pseudomonas fluorescens</name>
    <dbReference type="NCBI Taxonomy" id="294"/>
    <lineage>
        <taxon>Bacteria</taxon>
        <taxon>Pseudomonadati</taxon>
        <taxon>Pseudomonadota</taxon>
        <taxon>Gammaproteobacteria</taxon>
        <taxon>Pseudomonadales</taxon>
        <taxon>Pseudomonadaceae</taxon>
        <taxon>Pseudomonas</taxon>
    </lineage>
</organism>
<accession>A0A2T0I3J4</accession>
<evidence type="ECO:0000313" key="2">
    <source>
        <dbReference type="Proteomes" id="UP000239731"/>
    </source>
</evidence>
<dbReference type="AlphaFoldDB" id="A0A2T0I3J4"/>